<name>A0A0S4QW36_9ACTN</name>
<sequence length="277" mass="30128">MADAATFLGRDELLLPFRRGFRWAWARRGLDLTVRMARTSALVVAPHPDDETLGCGVSILRKRDAGRPVHIAMVSDGAAAPRSGISPAELAAIRREEARQAGGRLGVDAEQLHFLDFPDGGVCDQVDEVSARLAELLEACQPEQMLIPVSCEGHPDHNASGAAARRAAAMTGYTGQVLEYGVWLWTHWPWTRGYGTEGWSPRRVFGDPVDRVREVRPLLVDARGYRERQLAALAEHVSQTTPDEAGNAPTLPASLLAASTRSPVEIYLEVGALDHLA</sequence>
<dbReference type="InterPro" id="IPR003737">
    <property type="entry name" value="GlcNAc_PI_deacetylase-related"/>
</dbReference>
<dbReference type="InterPro" id="IPR024078">
    <property type="entry name" value="LmbE-like_dom_sf"/>
</dbReference>
<gene>
    <name evidence="2" type="ORF">Ga0074812_124109</name>
</gene>
<evidence type="ECO:0000313" key="3">
    <source>
        <dbReference type="Proteomes" id="UP000198802"/>
    </source>
</evidence>
<dbReference type="GO" id="GO:0016811">
    <property type="term" value="F:hydrolase activity, acting on carbon-nitrogen (but not peptide) bonds, in linear amides"/>
    <property type="evidence" value="ECO:0007669"/>
    <property type="project" value="TreeGrafter"/>
</dbReference>
<dbReference type="Pfam" id="PF02585">
    <property type="entry name" value="PIG-L"/>
    <property type="match status" value="1"/>
</dbReference>
<keyword evidence="1" id="KW-0862">Zinc</keyword>
<proteinExistence type="predicted"/>
<dbReference type="Proteomes" id="UP000198802">
    <property type="component" value="Unassembled WGS sequence"/>
</dbReference>
<dbReference type="SUPFAM" id="SSF102588">
    <property type="entry name" value="LmbE-like"/>
    <property type="match status" value="1"/>
</dbReference>
<accession>A0A0S4QW36</accession>
<organism evidence="2 3">
    <name type="scientific">Parafrankia irregularis</name>
    <dbReference type="NCBI Taxonomy" id="795642"/>
    <lineage>
        <taxon>Bacteria</taxon>
        <taxon>Bacillati</taxon>
        <taxon>Actinomycetota</taxon>
        <taxon>Actinomycetes</taxon>
        <taxon>Frankiales</taxon>
        <taxon>Frankiaceae</taxon>
        <taxon>Parafrankia</taxon>
    </lineage>
</organism>
<dbReference type="RefSeq" id="WP_091283034.1">
    <property type="nucleotide sequence ID" value="NZ_FAOZ01000024.1"/>
</dbReference>
<dbReference type="EMBL" id="FAOZ01000024">
    <property type="protein sequence ID" value="CUU59084.1"/>
    <property type="molecule type" value="Genomic_DNA"/>
</dbReference>
<protein>
    <submittedName>
        <fullName evidence="2">N-acetylglucosaminyl deacetylase, LmbE family</fullName>
    </submittedName>
</protein>
<dbReference type="Gene3D" id="3.40.50.10320">
    <property type="entry name" value="LmbE-like"/>
    <property type="match status" value="1"/>
</dbReference>
<evidence type="ECO:0000313" key="2">
    <source>
        <dbReference type="EMBL" id="CUU59084.1"/>
    </source>
</evidence>
<dbReference type="GO" id="GO:0016137">
    <property type="term" value="P:glycoside metabolic process"/>
    <property type="evidence" value="ECO:0007669"/>
    <property type="project" value="UniProtKB-ARBA"/>
</dbReference>
<dbReference type="AlphaFoldDB" id="A0A0S4QW36"/>
<reference evidence="3" key="1">
    <citation type="submission" date="2015-11" db="EMBL/GenBank/DDBJ databases">
        <authorList>
            <person name="Varghese N."/>
        </authorList>
    </citation>
    <scope>NUCLEOTIDE SEQUENCE [LARGE SCALE GENOMIC DNA]</scope>
    <source>
        <strain evidence="3">DSM 45899</strain>
    </source>
</reference>
<dbReference type="PANTHER" id="PTHR12993:SF29">
    <property type="entry name" value="BLR3841 PROTEIN"/>
    <property type="match status" value="1"/>
</dbReference>
<keyword evidence="3" id="KW-1185">Reference proteome</keyword>
<dbReference type="PANTHER" id="PTHR12993">
    <property type="entry name" value="N-ACETYLGLUCOSAMINYL-PHOSPHATIDYLINOSITOL DE-N-ACETYLASE-RELATED"/>
    <property type="match status" value="1"/>
</dbReference>
<evidence type="ECO:0000256" key="1">
    <source>
        <dbReference type="ARBA" id="ARBA00022833"/>
    </source>
</evidence>